<evidence type="ECO:0000313" key="2">
    <source>
        <dbReference type="EMBL" id="SVC62689.1"/>
    </source>
</evidence>
<dbReference type="EMBL" id="UINC01101684">
    <property type="protein sequence ID" value="SVC62689.1"/>
    <property type="molecule type" value="Genomic_DNA"/>
</dbReference>
<keyword evidence="1" id="KW-0812">Transmembrane</keyword>
<organism evidence="2">
    <name type="scientific">marine metagenome</name>
    <dbReference type="NCBI Taxonomy" id="408172"/>
    <lineage>
        <taxon>unclassified sequences</taxon>
        <taxon>metagenomes</taxon>
        <taxon>ecological metagenomes</taxon>
    </lineage>
</organism>
<accession>A0A382NN99</accession>
<reference evidence="2" key="1">
    <citation type="submission" date="2018-05" db="EMBL/GenBank/DDBJ databases">
        <authorList>
            <person name="Lanie J.A."/>
            <person name="Ng W.-L."/>
            <person name="Kazmierczak K.M."/>
            <person name="Andrzejewski T.M."/>
            <person name="Davidsen T.M."/>
            <person name="Wayne K.J."/>
            <person name="Tettelin H."/>
            <person name="Glass J.I."/>
            <person name="Rusch D."/>
            <person name="Podicherti R."/>
            <person name="Tsui H.-C.T."/>
            <person name="Winkler M.E."/>
        </authorList>
    </citation>
    <scope>NUCLEOTIDE SEQUENCE</scope>
</reference>
<dbReference type="AlphaFoldDB" id="A0A382NN99"/>
<gene>
    <name evidence="2" type="ORF">METZ01_LOCUS315543</name>
</gene>
<keyword evidence="1" id="KW-0472">Membrane</keyword>
<sequence>MNDNRKVINLKDYKEQKEKLTNQKLRENLIAYRQVCEEIVTFHYRRTPLEELQDIIDRCVEIGKENDFPCKESLMLMCFGYFPANFFPKSHPHYVAQPSEEELERIRIKKQLWYDEPPNEKSKKQHYASIKNFISLTERKNSKYYGQCKIRDIMMKYSHNYFRDYWRILNQIIRYVESTPNPALQNILRPDVTEEQFAGTIFVWDDGAPPVCHPVQNFNDGVIRFSNSNPYLVYSVDKLTTIMSNEKFAEKTWKRNSEGKVLDEHDLIQCLVESNIFQKNTLDSQKLKGSDIFFAILGLSCLVGAISSIMGSV</sequence>
<name>A0A382NN99_9ZZZZ</name>
<protein>
    <submittedName>
        <fullName evidence="2">Uncharacterized protein</fullName>
    </submittedName>
</protein>
<evidence type="ECO:0000256" key="1">
    <source>
        <dbReference type="SAM" id="Phobius"/>
    </source>
</evidence>
<feature type="transmembrane region" description="Helical" evidence="1">
    <location>
        <begin position="292"/>
        <end position="310"/>
    </location>
</feature>
<keyword evidence="1" id="KW-1133">Transmembrane helix</keyword>
<proteinExistence type="predicted"/>